<sequence>MKMTSGGFNILRKSFGKLTQDQVDGINFLVSAFDADKTISYPQAAYMLATAWHETAQKMQPITEYGSVKYFDKYDTGTLAKRLGNTLALDGDGFKYRGRGYTQITGTDNYKRVGKALGIELFNNPDLALKLDVAVKIMIHCMKNGVFTGKKLSDYINATSKNYLSARRIINGTDQAQKVADYAVVFEKALRCP</sequence>
<comment type="caution">
    <text evidence="2">The sequence shown here is derived from an EMBL/GenBank/DDBJ whole genome shotgun (WGS) entry which is preliminary data.</text>
</comment>
<name>A0ABT7WKU2_9GAMM</name>
<evidence type="ECO:0000313" key="2">
    <source>
        <dbReference type="EMBL" id="MDN0013280.1"/>
    </source>
</evidence>
<proteinExistence type="predicted"/>
<protein>
    <submittedName>
        <fullName evidence="2">Glycoside hydrolase family 19 protein</fullName>
    </submittedName>
</protein>
<reference evidence="2" key="1">
    <citation type="submission" date="2023-06" db="EMBL/GenBank/DDBJ databases">
        <title>Two novel species of Acinetobacter isolated from motorbike repairing workshop in Vietnam.</title>
        <authorList>
            <person name="Le N.T.T."/>
        </authorList>
    </citation>
    <scope>NUCLEOTIDE SEQUENCE</scope>
    <source>
        <strain evidence="2">VNH17</strain>
    </source>
</reference>
<gene>
    <name evidence="2" type="ORF">QTA56_03370</name>
</gene>
<dbReference type="Proteomes" id="UP001168524">
    <property type="component" value="Unassembled WGS sequence"/>
</dbReference>
<organism evidence="2 3">
    <name type="scientific">Acinetobacter thutiue</name>
    <dbReference type="NCBI Taxonomy" id="2998078"/>
    <lineage>
        <taxon>Bacteria</taxon>
        <taxon>Pseudomonadati</taxon>
        <taxon>Pseudomonadota</taxon>
        <taxon>Gammaproteobacteria</taxon>
        <taxon>Moraxellales</taxon>
        <taxon>Moraxellaceae</taxon>
        <taxon>Acinetobacter</taxon>
    </lineage>
</organism>
<keyword evidence="2" id="KW-0378">Hydrolase</keyword>
<dbReference type="RefSeq" id="WP_267979531.1">
    <property type="nucleotide sequence ID" value="NZ_JAPQKF010000001.1"/>
</dbReference>
<dbReference type="EMBL" id="JAUDZE010000001">
    <property type="protein sequence ID" value="MDN0013280.1"/>
    <property type="molecule type" value="Genomic_DNA"/>
</dbReference>
<dbReference type="InterPro" id="IPR000726">
    <property type="entry name" value="Glyco_hydro_19_cat"/>
</dbReference>
<dbReference type="Gene3D" id="1.10.530.10">
    <property type="match status" value="1"/>
</dbReference>
<dbReference type="Pfam" id="PF00182">
    <property type="entry name" value="Glyco_hydro_19"/>
    <property type="match status" value="1"/>
</dbReference>
<dbReference type="GO" id="GO:0016787">
    <property type="term" value="F:hydrolase activity"/>
    <property type="evidence" value="ECO:0007669"/>
    <property type="project" value="UniProtKB-KW"/>
</dbReference>
<dbReference type="InterPro" id="IPR023346">
    <property type="entry name" value="Lysozyme-like_dom_sf"/>
</dbReference>
<evidence type="ECO:0000313" key="3">
    <source>
        <dbReference type="Proteomes" id="UP001168524"/>
    </source>
</evidence>
<accession>A0ABT7WKU2</accession>
<dbReference type="SUPFAM" id="SSF53955">
    <property type="entry name" value="Lysozyme-like"/>
    <property type="match status" value="1"/>
</dbReference>
<keyword evidence="3" id="KW-1185">Reference proteome</keyword>
<evidence type="ECO:0000259" key="1">
    <source>
        <dbReference type="Pfam" id="PF00182"/>
    </source>
</evidence>
<feature type="domain" description="Glycoside hydrolase family 19 catalytic" evidence="1">
    <location>
        <begin position="91"/>
        <end position="129"/>
    </location>
</feature>